<dbReference type="Gene3D" id="3.40.1800.20">
    <property type="match status" value="1"/>
</dbReference>
<feature type="binding site" evidence="1">
    <location>
        <position position="66"/>
    </location>
    <ligand>
        <name>Zn(2+)</name>
        <dbReference type="ChEBI" id="CHEBI:29105"/>
    </ligand>
</feature>
<dbReference type="PROSITE" id="PS51915">
    <property type="entry name" value="ZAD"/>
    <property type="match status" value="1"/>
</dbReference>
<dbReference type="SUPFAM" id="SSF57716">
    <property type="entry name" value="Glucocorticoid receptor-like (DNA-binding domain)"/>
    <property type="match status" value="1"/>
</dbReference>
<feature type="binding site" evidence="1">
    <location>
        <position position="14"/>
    </location>
    <ligand>
        <name>Zn(2+)</name>
        <dbReference type="ChEBI" id="CHEBI:29105"/>
    </ligand>
</feature>
<feature type="binding site" evidence="1">
    <location>
        <position position="63"/>
    </location>
    <ligand>
        <name>Zn(2+)</name>
        <dbReference type="ChEBI" id="CHEBI:29105"/>
    </ligand>
</feature>
<dbReference type="AlphaFoldDB" id="A0AAW2I0R3"/>
<dbReference type="PANTHER" id="PTHR39942">
    <property type="entry name" value="BCDNA.LD26519-RELATED"/>
    <property type="match status" value="1"/>
</dbReference>
<dbReference type="SMART" id="SM00868">
    <property type="entry name" value="zf-AD"/>
    <property type="match status" value="1"/>
</dbReference>
<dbReference type="InterPro" id="IPR012934">
    <property type="entry name" value="Znf_AD"/>
</dbReference>
<evidence type="ECO:0000259" key="2">
    <source>
        <dbReference type="PROSITE" id="PS51915"/>
    </source>
</evidence>
<dbReference type="GO" id="GO:0008270">
    <property type="term" value="F:zinc ion binding"/>
    <property type="evidence" value="ECO:0007669"/>
    <property type="project" value="UniProtKB-UniRule"/>
</dbReference>
<gene>
    <name evidence="3" type="ORF">PYX00_003536</name>
</gene>
<evidence type="ECO:0000256" key="1">
    <source>
        <dbReference type="PROSITE-ProRule" id="PRU01263"/>
    </source>
</evidence>
<dbReference type="GO" id="GO:0005634">
    <property type="term" value="C:nucleus"/>
    <property type="evidence" value="ECO:0007669"/>
    <property type="project" value="InterPro"/>
</dbReference>
<dbReference type="EMBL" id="JARGDH010000002">
    <property type="protein sequence ID" value="KAL0275792.1"/>
    <property type="molecule type" value="Genomic_DNA"/>
</dbReference>
<keyword evidence="1" id="KW-0479">Metal-binding</keyword>
<reference evidence="3" key="1">
    <citation type="journal article" date="2024" name="Gigascience">
        <title>Chromosome-level genome of the poultry shaft louse Menopon gallinae provides insight into the host-switching and adaptive evolution of parasitic lice.</title>
        <authorList>
            <person name="Xu Y."/>
            <person name="Ma L."/>
            <person name="Liu S."/>
            <person name="Liang Y."/>
            <person name="Liu Q."/>
            <person name="He Z."/>
            <person name="Tian L."/>
            <person name="Duan Y."/>
            <person name="Cai W."/>
            <person name="Li H."/>
            <person name="Song F."/>
        </authorList>
    </citation>
    <scope>NUCLEOTIDE SEQUENCE</scope>
    <source>
        <strain evidence="3">Cailab_2023a</strain>
    </source>
</reference>
<evidence type="ECO:0000313" key="3">
    <source>
        <dbReference type="EMBL" id="KAL0275792.1"/>
    </source>
</evidence>
<feature type="domain" description="ZAD" evidence="2">
    <location>
        <begin position="12"/>
        <end position="90"/>
    </location>
</feature>
<protein>
    <recommendedName>
        <fullName evidence="2">ZAD domain-containing protein</fullName>
    </recommendedName>
</protein>
<dbReference type="PANTHER" id="PTHR39942:SF1">
    <property type="entry name" value="BCDNA.LD26519-RELATED"/>
    <property type="match status" value="1"/>
</dbReference>
<keyword evidence="1" id="KW-0862">Zinc</keyword>
<accession>A0AAW2I0R3</accession>
<feature type="binding site" evidence="1">
    <location>
        <position position="17"/>
    </location>
    <ligand>
        <name>Zn(2+)</name>
        <dbReference type="ChEBI" id="CHEBI:29105"/>
    </ligand>
</feature>
<proteinExistence type="predicted"/>
<dbReference type="Pfam" id="PF07776">
    <property type="entry name" value="zf-AD"/>
    <property type="match status" value="1"/>
</dbReference>
<comment type="caution">
    <text evidence="3">The sequence shown here is derived from an EMBL/GenBank/DDBJ whole genome shotgun (WGS) entry which is preliminary data.</text>
</comment>
<keyword evidence="1" id="KW-0863">Zinc-finger</keyword>
<organism evidence="3">
    <name type="scientific">Menopon gallinae</name>
    <name type="common">poultry shaft louse</name>
    <dbReference type="NCBI Taxonomy" id="328185"/>
    <lineage>
        <taxon>Eukaryota</taxon>
        <taxon>Metazoa</taxon>
        <taxon>Ecdysozoa</taxon>
        <taxon>Arthropoda</taxon>
        <taxon>Hexapoda</taxon>
        <taxon>Insecta</taxon>
        <taxon>Pterygota</taxon>
        <taxon>Neoptera</taxon>
        <taxon>Paraneoptera</taxon>
        <taxon>Psocodea</taxon>
        <taxon>Troctomorpha</taxon>
        <taxon>Phthiraptera</taxon>
        <taxon>Amblycera</taxon>
        <taxon>Menoponidae</taxon>
        <taxon>Menopon</taxon>
    </lineage>
</organism>
<sequence>MEVRSSVLDFNKVCRLCLSEETVMSSIYSEADNLSSTVPLPLRIMACVSVEVSSTDGLPSQICASCLCQVDGWYKFKDLCENADSLLRKCVKNEPVQVEAISHVSRTLLT</sequence>
<name>A0AAW2I0R3_9NEOP</name>